<evidence type="ECO:0000313" key="1">
    <source>
        <dbReference type="EMBL" id="MBA0689072.1"/>
    </source>
</evidence>
<dbReference type="EMBL" id="JABFAA010000008">
    <property type="protein sequence ID" value="MBA0689072.1"/>
    <property type="molecule type" value="Genomic_DNA"/>
</dbReference>
<organism evidence="1 2">
    <name type="scientific">Gossypium aridum</name>
    <name type="common">American cotton</name>
    <name type="synonym">Erioxylum aridum</name>
    <dbReference type="NCBI Taxonomy" id="34290"/>
    <lineage>
        <taxon>Eukaryota</taxon>
        <taxon>Viridiplantae</taxon>
        <taxon>Streptophyta</taxon>
        <taxon>Embryophyta</taxon>
        <taxon>Tracheophyta</taxon>
        <taxon>Spermatophyta</taxon>
        <taxon>Magnoliopsida</taxon>
        <taxon>eudicotyledons</taxon>
        <taxon>Gunneridae</taxon>
        <taxon>Pentapetalae</taxon>
        <taxon>rosids</taxon>
        <taxon>malvids</taxon>
        <taxon>Malvales</taxon>
        <taxon>Malvaceae</taxon>
        <taxon>Malvoideae</taxon>
        <taxon>Gossypium</taxon>
    </lineage>
</organism>
<gene>
    <name evidence="1" type="ORF">Goari_006820</name>
</gene>
<protein>
    <submittedName>
        <fullName evidence="1">Uncharacterized protein</fullName>
    </submittedName>
</protein>
<proteinExistence type="predicted"/>
<dbReference type="Proteomes" id="UP000593577">
    <property type="component" value="Unassembled WGS sequence"/>
</dbReference>
<evidence type="ECO:0000313" key="2">
    <source>
        <dbReference type="Proteomes" id="UP000593577"/>
    </source>
</evidence>
<dbReference type="AlphaFoldDB" id="A0A7J8XPC9"/>
<accession>A0A7J8XPC9</accession>
<sequence length="58" mass="6837">MLHGTLCQMALIIKKFFKHFKNIKMMISMRMRICVKILTTTVKALWTVHSFLIPMPTI</sequence>
<reference evidence="1 2" key="1">
    <citation type="journal article" date="2019" name="Genome Biol. Evol.">
        <title>Insights into the evolution of the New World diploid cottons (Gossypium, subgenus Houzingenia) based on genome sequencing.</title>
        <authorList>
            <person name="Grover C.E."/>
            <person name="Arick M.A. 2nd"/>
            <person name="Thrash A."/>
            <person name="Conover J.L."/>
            <person name="Sanders W.S."/>
            <person name="Peterson D.G."/>
            <person name="Frelichowski J.E."/>
            <person name="Scheffler J.A."/>
            <person name="Scheffler B.E."/>
            <person name="Wendel J.F."/>
        </authorList>
    </citation>
    <scope>NUCLEOTIDE SEQUENCE [LARGE SCALE GENOMIC DNA]</scope>
    <source>
        <strain evidence="1">185</strain>
        <tissue evidence="1">Leaf</tissue>
    </source>
</reference>
<name>A0A7J8XPC9_GOSAI</name>
<keyword evidence="2" id="KW-1185">Reference proteome</keyword>
<feature type="non-terminal residue" evidence="1">
    <location>
        <position position="1"/>
    </location>
</feature>
<comment type="caution">
    <text evidence="1">The sequence shown here is derived from an EMBL/GenBank/DDBJ whole genome shotgun (WGS) entry which is preliminary data.</text>
</comment>